<organism evidence="2 3">
    <name type="scientific">Streptomyces sp. 900105755</name>
    <dbReference type="NCBI Taxonomy" id="3154389"/>
    <lineage>
        <taxon>Bacteria</taxon>
        <taxon>Bacillati</taxon>
        <taxon>Actinomycetota</taxon>
        <taxon>Actinomycetes</taxon>
        <taxon>Kitasatosporales</taxon>
        <taxon>Streptomycetaceae</taxon>
        <taxon>Streptomyces</taxon>
    </lineage>
</organism>
<comment type="caution">
    <text evidence="2">The sequence shown here is derived from an EMBL/GenBank/DDBJ whole genome shotgun (WGS) entry which is preliminary data.</text>
</comment>
<evidence type="ECO:0000256" key="1">
    <source>
        <dbReference type="SAM" id="MobiDB-lite"/>
    </source>
</evidence>
<dbReference type="RefSeq" id="WP_351959999.1">
    <property type="nucleotide sequence ID" value="NZ_JBEOZM010000017.1"/>
</dbReference>
<feature type="region of interest" description="Disordered" evidence="1">
    <location>
        <begin position="108"/>
        <end position="127"/>
    </location>
</feature>
<reference evidence="2 3" key="1">
    <citation type="submission" date="2024-06" db="EMBL/GenBank/DDBJ databases">
        <title>The Natural Products Discovery Center: Release of the First 8490 Sequenced Strains for Exploring Actinobacteria Biosynthetic Diversity.</title>
        <authorList>
            <person name="Kalkreuter E."/>
            <person name="Kautsar S.A."/>
            <person name="Yang D."/>
            <person name="Bader C.D."/>
            <person name="Teijaro C.N."/>
            <person name="Fluegel L."/>
            <person name="Davis C.M."/>
            <person name="Simpson J.R."/>
            <person name="Lauterbach L."/>
            <person name="Steele A.D."/>
            <person name="Gui C."/>
            <person name="Meng S."/>
            <person name="Li G."/>
            <person name="Viehrig K."/>
            <person name="Ye F."/>
            <person name="Su P."/>
            <person name="Kiefer A.F."/>
            <person name="Nichols A."/>
            <person name="Cepeda A.J."/>
            <person name="Yan W."/>
            <person name="Fan B."/>
            <person name="Jiang Y."/>
            <person name="Adhikari A."/>
            <person name="Zheng C.-J."/>
            <person name="Schuster L."/>
            <person name="Cowan T.M."/>
            <person name="Smanski M.J."/>
            <person name="Chevrette M.G."/>
            <person name="De Carvalho L.P.S."/>
            <person name="Shen B."/>
        </authorList>
    </citation>
    <scope>NUCLEOTIDE SEQUENCE [LARGE SCALE GENOMIC DNA]</scope>
    <source>
        <strain evidence="2 3">NPDC001694</strain>
    </source>
</reference>
<evidence type="ECO:0000313" key="2">
    <source>
        <dbReference type="EMBL" id="MER6271630.1"/>
    </source>
</evidence>
<gene>
    <name evidence="2" type="ORF">ABT211_30705</name>
</gene>
<sequence>MGARFEVLTLPEGDARAVIGVLAHHEPHPVGAAIAADGGWSLLLPPGSHWEVWPPGAKYQNSGSLVVPPVIGTQNGSPRWARFGNAAGRAFTAPLLLSLALAAISAHEENDSGPATVPPRVPTPELV</sequence>
<dbReference type="Proteomes" id="UP001490365">
    <property type="component" value="Unassembled WGS sequence"/>
</dbReference>
<feature type="compositionally biased region" description="Pro residues" evidence="1">
    <location>
        <begin position="116"/>
        <end position="127"/>
    </location>
</feature>
<proteinExistence type="predicted"/>
<accession>A0ABV1TNM8</accession>
<name>A0ABV1TNM8_9ACTN</name>
<dbReference type="EMBL" id="JBEOZM010000017">
    <property type="protein sequence ID" value="MER6271630.1"/>
    <property type="molecule type" value="Genomic_DNA"/>
</dbReference>
<keyword evidence="3" id="KW-1185">Reference proteome</keyword>
<protein>
    <submittedName>
        <fullName evidence="2">Uncharacterized protein</fullName>
    </submittedName>
</protein>
<evidence type="ECO:0000313" key="3">
    <source>
        <dbReference type="Proteomes" id="UP001490365"/>
    </source>
</evidence>